<evidence type="ECO:0000256" key="2">
    <source>
        <dbReference type="SAM" id="SignalP"/>
    </source>
</evidence>
<evidence type="ECO:0000313" key="4">
    <source>
        <dbReference type="Proteomes" id="UP001190700"/>
    </source>
</evidence>
<gene>
    <name evidence="3" type="ORF">CYMTET_43800</name>
</gene>
<dbReference type="Proteomes" id="UP001190700">
    <property type="component" value="Unassembled WGS sequence"/>
</dbReference>
<keyword evidence="4" id="KW-1185">Reference proteome</keyword>
<feature type="signal peptide" evidence="2">
    <location>
        <begin position="1"/>
        <end position="33"/>
    </location>
</feature>
<evidence type="ECO:0000313" key="3">
    <source>
        <dbReference type="EMBL" id="KAK3246670.1"/>
    </source>
</evidence>
<proteinExistence type="predicted"/>
<comment type="caution">
    <text evidence="3">The sequence shown here is derived from an EMBL/GenBank/DDBJ whole genome shotgun (WGS) entry which is preliminary data.</text>
</comment>
<organism evidence="3 4">
    <name type="scientific">Cymbomonas tetramitiformis</name>
    <dbReference type="NCBI Taxonomy" id="36881"/>
    <lineage>
        <taxon>Eukaryota</taxon>
        <taxon>Viridiplantae</taxon>
        <taxon>Chlorophyta</taxon>
        <taxon>Pyramimonadophyceae</taxon>
        <taxon>Pyramimonadales</taxon>
        <taxon>Pyramimonadaceae</taxon>
        <taxon>Cymbomonas</taxon>
    </lineage>
</organism>
<dbReference type="AlphaFoldDB" id="A0AAE0F1A7"/>
<feature type="chain" id="PRO_5042136433" evidence="2">
    <location>
        <begin position="34"/>
        <end position="188"/>
    </location>
</feature>
<dbReference type="EMBL" id="LGRX02029575">
    <property type="protein sequence ID" value="KAK3246670.1"/>
    <property type="molecule type" value="Genomic_DNA"/>
</dbReference>
<protein>
    <submittedName>
        <fullName evidence="3">Uncharacterized protein</fullName>
    </submittedName>
</protein>
<keyword evidence="1" id="KW-0812">Transmembrane</keyword>
<keyword evidence="1" id="KW-1133">Transmembrane helix</keyword>
<reference evidence="3 4" key="1">
    <citation type="journal article" date="2015" name="Genome Biol. Evol.">
        <title>Comparative Genomics of a Bacterivorous Green Alga Reveals Evolutionary Causalities and Consequences of Phago-Mixotrophic Mode of Nutrition.</title>
        <authorList>
            <person name="Burns J.A."/>
            <person name="Paasch A."/>
            <person name="Narechania A."/>
            <person name="Kim E."/>
        </authorList>
    </citation>
    <scope>NUCLEOTIDE SEQUENCE [LARGE SCALE GENOMIC DNA]</scope>
    <source>
        <strain evidence="3 4">PLY_AMNH</strain>
    </source>
</reference>
<keyword evidence="1" id="KW-0472">Membrane</keyword>
<feature type="transmembrane region" description="Helical" evidence="1">
    <location>
        <begin position="100"/>
        <end position="127"/>
    </location>
</feature>
<name>A0AAE0F1A7_9CHLO</name>
<keyword evidence="2" id="KW-0732">Signal</keyword>
<accession>A0AAE0F1A7</accession>
<sequence>MGLAKVRVDSSAAWTALLLGLVLLLDCSPVASAGCEWRTLYGVDYCTTYVWDGSFCGTEKSGCWKYMTNGYYDSNGDLRSTYGSYCCASSKDDCCNDKEALATGIIVVIVITVLVVVGSVIGCCFCCSGCPGYKCTHPPQQPTAPGTIMCIVRLNFLWHSGGTGNGCLRNRYKDKHVKHMRAQEMVHP</sequence>
<evidence type="ECO:0000256" key="1">
    <source>
        <dbReference type="SAM" id="Phobius"/>
    </source>
</evidence>